<feature type="compositionally biased region" description="Low complexity" evidence="2">
    <location>
        <begin position="129"/>
        <end position="147"/>
    </location>
</feature>
<dbReference type="KEGG" id="soy:115884407"/>
<feature type="region of interest" description="Disordered" evidence="2">
    <location>
        <begin position="119"/>
        <end position="198"/>
    </location>
</feature>
<reference evidence="5" key="1">
    <citation type="submission" date="2025-08" db="UniProtKB">
        <authorList>
            <consortium name="RefSeq"/>
        </authorList>
    </citation>
    <scope>IDENTIFICATION</scope>
    <source>
        <tissue evidence="5">Gonads</tissue>
    </source>
</reference>
<feature type="domain" description="DUF7869" evidence="3">
    <location>
        <begin position="557"/>
        <end position="676"/>
    </location>
</feature>
<name>A0A6J2Y6Y0_SITOR</name>
<evidence type="ECO:0000259" key="3">
    <source>
        <dbReference type="Pfam" id="PF25273"/>
    </source>
</evidence>
<evidence type="ECO:0000256" key="2">
    <source>
        <dbReference type="SAM" id="MobiDB-lite"/>
    </source>
</evidence>
<dbReference type="PANTHER" id="PTHR10773:SF19">
    <property type="match status" value="1"/>
</dbReference>
<organism evidence="4 5">
    <name type="scientific">Sitophilus oryzae</name>
    <name type="common">Rice weevil</name>
    <name type="synonym">Curculio oryzae</name>
    <dbReference type="NCBI Taxonomy" id="7048"/>
    <lineage>
        <taxon>Eukaryota</taxon>
        <taxon>Metazoa</taxon>
        <taxon>Ecdysozoa</taxon>
        <taxon>Arthropoda</taxon>
        <taxon>Hexapoda</taxon>
        <taxon>Insecta</taxon>
        <taxon>Pterygota</taxon>
        <taxon>Neoptera</taxon>
        <taxon>Endopterygota</taxon>
        <taxon>Coleoptera</taxon>
        <taxon>Polyphaga</taxon>
        <taxon>Cucujiformia</taxon>
        <taxon>Curculionidae</taxon>
        <taxon>Dryophthorinae</taxon>
        <taxon>Sitophilus</taxon>
    </lineage>
</organism>
<sequence>MSSRTAKILKLAIATDLNENQKDPIDNDDTGSASSLTVGLAESGPLVPPVLDTVLIKSGDKGDPKIDVGSTIKSVSPEPLISADLVTETQLTKPDKYIVESRNSTSINLRRIPRLTYNDPADAREHNDFSSGSSDDFSPGSEDLSSDSSEHMPGTSNQNAVFRQRTFNSSETTENNGKPASPKKGKKRSRNPDNWIREKAKRLRNCGQSYTSKSGKIIGEKKMGPPCKEKCILSCSKKINENFRNEMFKEYWAFSSLQRQRDFLAAHIEKLDLKYRRISAAKPRNPNCSFYISKEGHRIRVCKTFLINTLGINERTIRTVIKSKARGTGIVPTDNRGKHQNHKKIDEEILKSVRDHINSVPRIESHYVRKDTKREFIDGGLSVAELYRNYSTQRSSINKIAASYDKYSRIFNKEFNIGFFLPKKDQCDVCEAYKNSQEEEKENLEINYQSHLEEKELSRSEKQNDKEKAKNNECVLAVYDLQAVLPIPTGQSSAFFYKSRINCYNFTITEIGNDKSLCFFWHEGLGNRGVTEIASCVFLYLEELSLTNPGADVVFYSDNCGGQQKNRYMIATYLYAVQCLEINSITHKYLIRGHTQNEGDAIHSVIEKSVTKIKRSGPIYVPEQYISAIRSAKKNGNPLEVKEMNFDSFLDIKFIHDEMALTLTKNVDGNDFKISDVKLLKTEKGNAFFKYKTSYKQVEWNCVGYKSKKRRISEVKPFNEIHRKPAYTKKISVADNKKKDLKSLIDSKIIPGFYKPFFEFILN</sequence>
<keyword evidence="1" id="KW-0175">Coiled coil</keyword>
<evidence type="ECO:0000313" key="4">
    <source>
        <dbReference type="Proteomes" id="UP000504635"/>
    </source>
</evidence>
<feature type="region of interest" description="Disordered" evidence="2">
    <location>
        <begin position="19"/>
        <end position="46"/>
    </location>
</feature>
<feature type="coiled-coil region" evidence="1">
    <location>
        <begin position="434"/>
        <end position="472"/>
    </location>
</feature>
<evidence type="ECO:0000256" key="1">
    <source>
        <dbReference type="SAM" id="Coils"/>
    </source>
</evidence>
<dbReference type="PANTHER" id="PTHR10773">
    <property type="entry name" value="DNA-DIRECTED RNA POLYMERASES I, II, AND III SUBUNIT RPABC2"/>
    <property type="match status" value="1"/>
</dbReference>
<dbReference type="InterPro" id="IPR057191">
    <property type="entry name" value="DUF7869"/>
</dbReference>
<protein>
    <submittedName>
        <fullName evidence="5">Uncharacterized protein LOC115884407</fullName>
    </submittedName>
</protein>
<evidence type="ECO:0000313" key="5">
    <source>
        <dbReference type="RefSeq" id="XP_030758829.1"/>
    </source>
</evidence>
<accession>A0A6J2Y6Y0</accession>
<dbReference type="InParanoid" id="A0A6J2Y6Y0"/>
<proteinExistence type="predicted"/>
<dbReference type="AlphaFoldDB" id="A0A6J2Y6Y0"/>
<keyword evidence="4" id="KW-1185">Reference proteome</keyword>
<feature type="compositionally biased region" description="Polar residues" evidence="2">
    <location>
        <begin position="154"/>
        <end position="178"/>
    </location>
</feature>
<dbReference type="GeneID" id="115884407"/>
<dbReference type="Pfam" id="PF25273">
    <property type="entry name" value="DUF7869"/>
    <property type="match status" value="1"/>
</dbReference>
<dbReference type="RefSeq" id="XP_030758829.1">
    <property type="nucleotide sequence ID" value="XM_030902969.1"/>
</dbReference>
<gene>
    <name evidence="5" type="primary">LOC115884407</name>
</gene>
<dbReference type="OrthoDB" id="434783at2759"/>
<dbReference type="Proteomes" id="UP000504635">
    <property type="component" value="Unplaced"/>
</dbReference>